<organism evidence="3 4">
    <name type="scientific">Flavobacterium hydrophilum</name>
    <dbReference type="NCBI Taxonomy" id="2211445"/>
    <lineage>
        <taxon>Bacteria</taxon>
        <taxon>Pseudomonadati</taxon>
        <taxon>Bacteroidota</taxon>
        <taxon>Flavobacteriia</taxon>
        <taxon>Flavobacteriales</taxon>
        <taxon>Flavobacteriaceae</taxon>
        <taxon>Flavobacterium</taxon>
    </lineage>
</organism>
<dbReference type="EMBL" id="QJHL01000001">
    <property type="protein sequence ID" value="PXY46494.1"/>
    <property type="molecule type" value="Genomic_DNA"/>
</dbReference>
<dbReference type="PROSITE" id="PS50943">
    <property type="entry name" value="HTH_CROC1"/>
    <property type="match status" value="1"/>
</dbReference>
<dbReference type="PANTHER" id="PTHR43236:SF1">
    <property type="entry name" value="BLL7220 PROTEIN"/>
    <property type="match status" value="1"/>
</dbReference>
<dbReference type="AlphaFoldDB" id="A0A2V4CL55"/>
<dbReference type="InterPro" id="IPR010982">
    <property type="entry name" value="Lambda_DNA-bd_dom_sf"/>
</dbReference>
<keyword evidence="4" id="KW-1185">Reference proteome</keyword>
<feature type="domain" description="HTH cro/C1-type" evidence="2">
    <location>
        <begin position="8"/>
        <end position="63"/>
    </location>
</feature>
<dbReference type="InterPro" id="IPR010359">
    <property type="entry name" value="IrrE_HExxH"/>
</dbReference>
<dbReference type="SUPFAM" id="SSF47413">
    <property type="entry name" value="lambda repressor-like DNA-binding domains"/>
    <property type="match status" value="1"/>
</dbReference>
<evidence type="ECO:0000259" key="2">
    <source>
        <dbReference type="PROSITE" id="PS50943"/>
    </source>
</evidence>
<dbReference type="RefSeq" id="WP_110345502.1">
    <property type="nucleotide sequence ID" value="NZ_QJHL01000001.1"/>
</dbReference>
<accession>A0A2V4CL55</accession>
<dbReference type="OrthoDB" id="9794834at2"/>
<dbReference type="InterPro" id="IPR001387">
    <property type="entry name" value="Cro/C1-type_HTH"/>
</dbReference>
<dbReference type="Pfam" id="PF06114">
    <property type="entry name" value="Peptidase_M78"/>
    <property type="match status" value="1"/>
</dbReference>
<dbReference type="SMART" id="SM00530">
    <property type="entry name" value="HTH_XRE"/>
    <property type="match status" value="1"/>
</dbReference>
<keyword evidence="3" id="KW-0238">DNA-binding</keyword>
<dbReference type="Gene3D" id="1.10.10.2910">
    <property type="match status" value="1"/>
</dbReference>
<sequence>MKINYRQLTFAREYRGYSQSELASNITGLSQPNLSKYEKGFNTLSDDMVEKIIEYLNFPKDWLYLNISNLPENANYRKKATITKKEKSKIEYGNRLIGYIVDQMSDSITWPEFNHAPLDIEEGHTPESIAKYARKTLGILPPDPVADINTLLENKGIVIVEIEAHEKFDGVSFLTDKGNPLIIINKNFSNDRKRRTLAHEYGHILMHCYFPIPKHRGEKEREDEADEFANEFLMPSDYIRNSLIGLRLGNLVELKTYWLTSIQSIIRRAKDLNCITKDRYTYFNIELSRLGIRKDEGINVYIDEPSLFKTAYNLHIDEIGFSDKDLSQAFTLPDDIILGTFKPNNLRVIHKIKMNA</sequence>
<comment type="similarity">
    <text evidence="1">Belongs to the short-chain fatty acyl-CoA assimilation regulator (ScfR) family.</text>
</comment>
<dbReference type="PANTHER" id="PTHR43236">
    <property type="entry name" value="ANTITOXIN HIGA1"/>
    <property type="match status" value="1"/>
</dbReference>
<evidence type="ECO:0000256" key="1">
    <source>
        <dbReference type="ARBA" id="ARBA00007227"/>
    </source>
</evidence>
<comment type="caution">
    <text evidence="3">The sequence shown here is derived from an EMBL/GenBank/DDBJ whole genome shotgun (WGS) entry which is preliminary data.</text>
</comment>
<dbReference type="Proteomes" id="UP000247681">
    <property type="component" value="Unassembled WGS sequence"/>
</dbReference>
<protein>
    <submittedName>
        <fullName evidence="3">DNA-binding protein</fullName>
    </submittedName>
</protein>
<dbReference type="Gene3D" id="1.10.260.40">
    <property type="entry name" value="lambda repressor-like DNA-binding domains"/>
    <property type="match status" value="1"/>
</dbReference>
<dbReference type="InterPro" id="IPR052345">
    <property type="entry name" value="Rad_response_metalloprotease"/>
</dbReference>
<name>A0A2V4CL55_9FLAO</name>
<gene>
    <name evidence="3" type="ORF">DMB68_04785</name>
</gene>
<proteinExistence type="inferred from homology"/>
<evidence type="ECO:0000313" key="3">
    <source>
        <dbReference type="EMBL" id="PXY46494.1"/>
    </source>
</evidence>
<evidence type="ECO:0000313" key="4">
    <source>
        <dbReference type="Proteomes" id="UP000247681"/>
    </source>
</evidence>
<dbReference type="CDD" id="cd00093">
    <property type="entry name" value="HTH_XRE"/>
    <property type="match status" value="1"/>
</dbReference>
<dbReference type="Pfam" id="PF12844">
    <property type="entry name" value="HTH_19"/>
    <property type="match status" value="1"/>
</dbReference>
<dbReference type="GO" id="GO:0003677">
    <property type="term" value="F:DNA binding"/>
    <property type="evidence" value="ECO:0007669"/>
    <property type="project" value="UniProtKB-KW"/>
</dbReference>
<reference evidence="3 4" key="1">
    <citation type="submission" date="2018-05" db="EMBL/GenBank/DDBJ databases">
        <title>Flavobacterium sp. strain IMCC34758, incomplete genome.</title>
        <authorList>
            <person name="Joung Y."/>
        </authorList>
    </citation>
    <scope>NUCLEOTIDE SEQUENCE [LARGE SCALE GENOMIC DNA]</scope>
    <source>
        <strain evidence="3 4">IMCC34758</strain>
    </source>
</reference>